<evidence type="ECO:0000256" key="2">
    <source>
        <dbReference type="SAM" id="SignalP"/>
    </source>
</evidence>
<name>A0A6I6H416_VARPD</name>
<feature type="compositionally biased region" description="Low complexity" evidence="1">
    <location>
        <begin position="193"/>
        <end position="213"/>
    </location>
</feature>
<dbReference type="OrthoDB" id="200318at2"/>
<feature type="signal peptide" evidence="2">
    <location>
        <begin position="1"/>
        <end position="21"/>
    </location>
</feature>
<sequence>MLIQKLTQTLLRKAARLPALAATFGAGVLAVATLAAPASAQPAAVRAAPAVDKTVSVALTQFKVVKGADGKEQLLDASSVKPGDILEYRATYTNNTGKTVSGLVADLPIPEGLEYLPRSAKPGAALVKAATKDGAYAAEPLVRKAANNKTEPVPYSDYRALRWTLGQLPAGGEAAVTARAKVEVVVPPEPKTSALAPQAPPVAVQSASGAASR</sequence>
<reference evidence="3 4" key="1">
    <citation type="submission" date="2019-12" db="EMBL/GenBank/DDBJ databases">
        <title>Hybrid Genome Assemblies of two High G+C Isolates from Undergraduate Microbiology Courses.</title>
        <authorList>
            <person name="Ne Ville C.J."/>
            <person name="Enright D."/>
            <person name="Hernandez I."/>
            <person name="Dodsworth J."/>
            <person name="Orwin P.M."/>
        </authorList>
    </citation>
    <scope>NUCLEOTIDE SEQUENCE [LARGE SCALE GENOMIC DNA]</scope>
    <source>
        <strain evidence="3 4">CSUSB</strain>
    </source>
</reference>
<dbReference type="Proteomes" id="UP000425817">
    <property type="component" value="Chromosome"/>
</dbReference>
<dbReference type="InterPro" id="IPR047589">
    <property type="entry name" value="DUF11_rpt"/>
</dbReference>
<proteinExistence type="predicted"/>
<dbReference type="NCBIfam" id="TIGR01451">
    <property type="entry name" value="B_ant_repeat"/>
    <property type="match status" value="1"/>
</dbReference>
<evidence type="ECO:0000256" key="1">
    <source>
        <dbReference type="SAM" id="MobiDB-lite"/>
    </source>
</evidence>
<feature type="region of interest" description="Disordered" evidence="1">
    <location>
        <begin position="190"/>
        <end position="213"/>
    </location>
</feature>
<evidence type="ECO:0000313" key="3">
    <source>
        <dbReference type="EMBL" id="QGW81603.1"/>
    </source>
</evidence>
<keyword evidence="2" id="KW-0732">Signal</keyword>
<gene>
    <name evidence="3" type="ORF">GOQ09_08360</name>
</gene>
<feature type="chain" id="PRO_5026209202" evidence="2">
    <location>
        <begin position="22"/>
        <end position="213"/>
    </location>
</feature>
<dbReference type="EMBL" id="CP046622">
    <property type="protein sequence ID" value="QGW81603.1"/>
    <property type="molecule type" value="Genomic_DNA"/>
</dbReference>
<protein>
    <submittedName>
        <fullName evidence="3">DUF11 domain-containing protein</fullName>
    </submittedName>
</protein>
<evidence type="ECO:0000313" key="4">
    <source>
        <dbReference type="Proteomes" id="UP000425817"/>
    </source>
</evidence>
<accession>A0A6I6H416</accession>
<organism evidence="3 4">
    <name type="scientific">Variovorax paradoxus</name>
    <dbReference type="NCBI Taxonomy" id="34073"/>
    <lineage>
        <taxon>Bacteria</taxon>
        <taxon>Pseudomonadati</taxon>
        <taxon>Pseudomonadota</taxon>
        <taxon>Betaproteobacteria</taxon>
        <taxon>Burkholderiales</taxon>
        <taxon>Comamonadaceae</taxon>
        <taxon>Variovorax</taxon>
    </lineage>
</organism>
<dbReference type="AlphaFoldDB" id="A0A6I6H416"/>